<dbReference type="STRING" id="68570.DC74_455"/>
<sequence length="59" mass="6021">MDDLLHKLVSGALAGGLIVLAGALGTAARRRRAAREEAAAQARRDARPDAGGSDPTGLR</sequence>
<reference evidence="3 4" key="1">
    <citation type="journal article" date="2019" name="Microbiol. Resour. Announc.">
        <title>Draft Genome Sequence of the Most Traditional epsilon-Poly-l-Lysine Producer, Streptomyces albulus NBRC14147.</title>
        <authorList>
            <person name="Yamanaka K."/>
            <person name="Hamano Y."/>
        </authorList>
    </citation>
    <scope>NUCLEOTIDE SEQUENCE [LARGE SCALE GENOMIC DNA]</scope>
    <source>
        <strain evidence="3 4">NBRC 14147</strain>
    </source>
</reference>
<keyword evidence="2" id="KW-1133">Transmembrane helix</keyword>
<evidence type="ECO:0000313" key="3">
    <source>
        <dbReference type="EMBL" id="GCB88588.1"/>
    </source>
</evidence>
<feature type="compositionally biased region" description="Basic and acidic residues" evidence="1">
    <location>
        <begin position="34"/>
        <end position="48"/>
    </location>
</feature>
<comment type="caution">
    <text evidence="3">The sequence shown here is derived from an EMBL/GenBank/DDBJ whole genome shotgun (WGS) entry which is preliminary data.</text>
</comment>
<keyword evidence="2" id="KW-0472">Membrane</keyword>
<name>A0A059VVB8_STRNR</name>
<dbReference type="EMBL" id="BHXC01000006">
    <property type="protein sequence ID" value="GCB88588.1"/>
    <property type="molecule type" value="Genomic_DNA"/>
</dbReference>
<evidence type="ECO:0000256" key="2">
    <source>
        <dbReference type="SAM" id="Phobius"/>
    </source>
</evidence>
<dbReference type="RefSeq" id="WP_020931189.1">
    <property type="nucleotide sequence ID" value="NZ_BHXC01000006.1"/>
</dbReference>
<dbReference type="AlphaFoldDB" id="A0A059VVB8"/>
<organism evidence="3 4">
    <name type="scientific">Streptomyces noursei</name>
    <name type="common">Streptomyces albulus</name>
    <dbReference type="NCBI Taxonomy" id="1971"/>
    <lineage>
        <taxon>Bacteria</taxon>
        <taxon>Bacillati</taxon>
        <taxon>Actinomycetota</taxon>
        <taxon>Actinomycetes</taxon>
        <taxon>Kitasatosporales</taxon>
        <taxon>Streptomycetaceae</taxon>
        <taxon>Streptomyces</taxon>
    </lineage>
</organism>
<dbReference type="Proteomes" id="UP000288351">
    <property type="component" value="Unassembled WGS sequence"/>
</dbReference>
<feature type="transmembrane region" description="Helical" evidence="2">
    <location>
        <begin position="6"/>
        <end position="27"/>
    </location>
</feature>
<evidence type="ECO:0000256" key="1">
    <source>
        <dbReference type="SAM" id="MobiDB-lite"/>
    </source>
</evidence>
<evidence type="ECO:0000313" key="4">
    <source>
        <dbReference type="Proteomes" id="UP000288351"/>
    </source>
</evidence>
<keyword evidence="2" id="KW-0812">Transmembrane</keyword>
<protein>
    <submittedName>
        <fullName evidence="3">Uncharacterized protein</fullName>
    </submittedName>
</protein>
<proteinExistence type="predicted"/>
<feature type="region of interest" description="Disordered" evidence="1">
    <location>
        <begin position="31"/>
        <end position="59"/>
    </location>
</feature>
<gene>
    <name evidence="3" type="ORF">SALB_01259</name>
</gene>
<accession>A0A059VVB8</accession>